<dbReference type="CDD" id="cd06550">
    <property type="entry name" value="TM_ABC_iron-siderophores_like"/>
    <property type="match status" value="1"/>
</dbReference>
<name>A0A1I1GPH2_9GAMM</name>
<keyword evidence="10" id="KW-1185">Reference proteome</keyword>
<evidence type="ECO:0000313" key="10">
    <source>
        <dbReference type="Proteomes" id="UP000198862"/>
    </source>
</evidence>
<evidence type="ECO:0000256" key="2">
    <source>
        <dbReference type="ARBA" id="ARBA00007935"/>
    </source>
</evidence>
<keyword evidence="3" id="KW-0813">Transport</keyword>
<dbReference type="AlphaFoldDB" id="A0A1I1GPH2"/>
<feature type="transmembrane region" description="Helical" evidence="8">
    <location>
        <begin position="12"/>
        <end position="34"/>
    </location>
</feature>
<comment type="subcellular location">
    <subcellularLocation>
        <location evidence="1">Cell membrane</location>
        <topology evidence="1">Multi-pass membrane protein</topology>
    </subcellularLocation>
</comment>
<dbReference type="Proteomes" id="UP000198862">
    <property type="component" value="Unassembled WGS sequence"/>
</dbReference>
<feature type="transmembrane region" description="Helical" evidence="8">
    <location>
        <begin position="274"/>
        <end position="293"/>
    </location>
</feature>
<dbReference type="GO" id="GO:0005886">
    <property type="term" value="C:plasma membrane"/>
    <property type="evidence" value="ECO:0007669"/>
    <property type="project" value="UniProtKB-SubCell"/>
</dbReference>
<dbReference type="Gene3D" id="1.10.3470.10">
    <property type="entry name" value="ABC transporter involved in vitamin B12 uptake, BtuC"/>
    <property type="match status" value="1"/>
</dbReference>
<dbReference type="PANTHER" id="PTHR30472">
    <property type="entry name" value="FERRIC ENTEROBACTIN TRANSPORT SYSTEM PERMEASE PROTEIN"/>
    <property type="match status" value="1"/>
</dbReference>
<dbReference type="SUPFAM" id="SSF81345">
    <property type="entry name" value="ABC transporter involved in vitamin B12 uptake, BtuC"/>
    <property type="match status" value="1"/>
</dbReference>
<evidence type="ECO:0000256" key="3">
    <source>
        <dbReference type="ARBA" id="ARBA00022448"/>
    </source>
</evidence>
<evidence type="ECO:0000256" key="1">
    <source>
        <dbReference type="ARBA" id="ARBA00004651"/>
    </source>
</evidence>
<gene>
    <name evidence="9" type="ORF">SAMN02745724_00978</name>
</gene>
<evidence type="ECO:0000256" key="7">
    <source>
        <dbReference type="ARBA" id="ARBA00023136"/>
    </source>
</evidence>
<protein>
    <submittedName>
        <fullName evidence="9">Vitamin B12 transport system permease protein</fullName>
    </submittedName>
</protein>
<feature type="transmembrane region" description="Helical" evidence="8">
    <location>
        <begin position="54"/>
        <end position="75"/>
    </location>
</feature>
<comment type="similarity">
    <text evidence="2">Belongs to the binding-protein-dependent transport system permease family. FecCD subfamily.</text>
</comment>
<keyword evidence="5 8" id="KW-0812">Transmembrane</keyword>
<organism evidence="9 10">
    <name type="scientific">Pseudoalteromonas denitrificans DSM 6059</name>
    <dbReference type="NCBI Taxonomy" id="1123010"/>
    <lineage>
        <taxon>Bacteria</taxon>
        <taxon>Pseudomonadati</taxon>
        <taxon>Pseudomonadota</taxon>
        <taxon>Gammaproteobacteria</taxon>
        <taxon>Alteromonadales</taxon>
        <taxon>Pseudoalteromonadaceae</taxon>
        <taxon>Pseudoalteromonas</taxon>
    </lineage>
</organism>
<dbReference type="InterPro" id="IPR000522">
    <property type="entry name" value="ABC_transptr_permease_BtuC"/>
</dbReference>
<reference evidence="9 10" key="1">
    <citation type="submission" date="2016-10" db="EMBL/GenBank/DDBJ databases">
        <authorList>
            <person name="de Groot N.N."/>
        </authorList>
    </citation>
    <scope>NUCLEOTIDE SEQUENCE [LARGE SCALE GENOMIC DNA]</scope>
    <source>
        <strain evidence="9 10">DSM 6059</strain>
    </source>
</reference>
<proteinExistence type="inferred from homology"/>
<evidence type="ECO:0000256" key="8">
    <source>
        <dbReference type="SAM" id="Phobius"/>
    </source>
</evidence>
<feature type="transmembrane region" description="Helical" evidence="8">
    <location>
        <begin position="300"/>
        <end position="321"/>
    </location>
</feature>
<dbReference type="GO" id="GO:0022857">
    <property type="term" value="F:transmembrane transporter activity"/>
    <property type="evidence" value="ECO:0007669"/>
    <property type="project" value="InterPro"/>
</dbReference>
<dbReference type="EMBL" id="FOLO01000005">
    <property type="protein sequence ID" value="SFC13355.1"/>
    <property type="molecule type" value="Genomic_DNA"/>
</dbReference>
<evidence type="ECO:0000256" key="5">
    <source>
        <dbReference type="ARBA" id="ARBA00022692"/>
    </source>
</evidence>
<evidence type="ECO:0000313" key="9">
    <source>
        <dbReference type="EMBL" id="SFC13355.1"/>
    </source>
</evidence>
<feature type="transmembrane region" description="Helical" evidence="8">
    <location>
        <begin position="144"/>
        <end position="165"/>
    </location>
</feature>
<dbReference type="STRING" id="1123010.SAMN02745724_00978"/>
<dbReference type="RefSeq" id="WP_091980815.1">
    <property type="nucleotide sequence ID" value="NZ_FOLO01000005.1"/>
</dbReference>
<feature type="transmembrane region" description="Helical" evidence="8">
    <location>
        <begin position="236"/>
        <end position="262"/>
    </location>
</feature>
<feature type="transmembrane region" description="Helical" evidence="8">
    <location>
        <begin position="84"/>
        <end position="105"/>
    </location>
</feature>
<evidence type="ECO:0000256" key="4">
    <source>
        <dbReference type="ARBA" id="ARBA00022475"/>
    </source>
</evidence>
<dbReference type="OrthoDB" id="9055647at2"/>
<dbReference type="Pfam" id="PF01032">
    <property type="entry name" value="FecCD"/>
    <property type="match status" value="1"/>
</dbReference>
<dbReference type="PANTHER" id="PTHR30472:SF25">
    <property type="entry name" value="ABC TRANSPORTER PERMEASE PROTEIN MJ0876-RELATED"/>
    <property type="match status" value="1"/>
</dbReference>
<feature type="transmembrane region" description="Helical" evidence="8">
    <location>
        <begin position="111"/>
        <end position="132"/>
    </location>
</feature>
<evidence type="ECO:0000256" key="6">
    <source>
        <dbReference type="ARBA" id="ARBA00022989"/>
    </source>
</evidence>
<keyword evidence="4" id="KW-1003">Cell membrane</keyword>
<dbReference type="InterPro" id="IPR037294">
    <property type="entry name" value="ABC_BtuC-like"/>
</dbReference>
<keyword evidence="7 8" id="KW-0472">Membrane</keyword>
<accession>A0A1I1GPH2</accession>
<sequence length="329" mass="36191">MKSVKKKLYITILTLLILFIISLFYGGISSHTISPINISDINKVILYDLRLPKILTAILVGTCLALSGHLFQLLLSNPLAEPGLLGVSSLASLFVMLGAAIFNYINIRYDVFFLVLSSSLGALLAVTIIFQLAKRLGQYSSASLILSGISLTTLISAISSWLIYYSDNTQLRTFNLWLLGSFEHVTFFQLMFIGLITVTVTILCMCKSKELNMLYMGDQNATLYGLKVNKLRKYMLILASTLAACAVALGGVIAFIGLLAPHATRIIFGHDNRLVLPMLVINGASFMVFIEWISRTSMSLQLPLGLVTATLGGPFFLFILFKHFKNQGL</sequence>
<keyword evidence="6 8" id="KW-1133">Transmembrane helix</keyword>
<feature type="transmembrane region" description="Helical" evidence="8">
    <location>
        <begin position="185"/>
        <end position="206"/>
    </location>
</feature>